<reference evidence="3" key="1">
    <citation type="submission" date="2015-05" db="EMBL/GenBank/DDBJ databases">
        <authorList>
            <person name="Wang D.B."/>
            <person name="Wang M."/>
        </authorList>
    </citation>
    <scope>NUCLEOTIDE SEQUENCE</scope>
    <source>
        <strain evidence="3">36-1</strain>
    </source>
</reference>
<dbReference type="EMBL" id="JAWRVI010000016">
    <property type="protein sequence ID" value="KAK4090168.1"/>
    <property type="molecule type" value="Genomic_DNA"/>
</dbReference>
<evidence type="ECO:0000313" key="4">
    <source>
        <dbReference type="Proteomes" id="UP000245956"/>
    </source>
</evidence>
<gene>
    <name evidence="3" type="ORF">PCL_04374</name>
    <name evidence="2" type="ORF">Purlil1_5339</name>
</gene>
<feature type="region of interest" description="Disordered" evidence="1">
    <location>
        <begin position="301"/>
        <end position="337"/>
    </location>
</feature>
<feature type="region of interest" description="Disordered" evidence="1">
    <location>
        <begin position="218"/>
        <end position="283"/>
    </location>
</feature>
<accession>A0A2U3DY94</accession>
<dbReference type="AlphaFoldDB" id="A0A2U3DY94"/>
<evidence type="ECO:0000256" key="1">
    <source>
        <dbReference type="SAM" id="MobiDB-lite"/>
    </source>
</evidence>
<protein>
    <submittedName>
        <fullName evidence="3">Uncharacterized protein</fullName>
    </submittedName>
</protein>
<evidence type="ECO:0000313" key="2">
    <source>
        <dbReference type="EMBL" id="KAK4090168.1"/>
    </source>
</evidence>
<evidence type="ECO:0000313" key="3">
    <source>
        <dbReference type="EMBL" id="PWI67212.1"/>
    </source>
</evidence>
<name>A0A2U3DY94_PURLI</name>
<sequence>MGTRPELEAMVSRRTCLCQKSRNVVFHAASKLESVGTGLAPHPWIGFQALSGALGLALNNAEKAINMHLQMVDVWWTLRPGYVIANASTNGPRFRQQHGWRRRYVQHRGEPRGYGGTFSVLATLRRSRLPDGCSQGLIAMPHHLLELAQAKPVLSATRERGARNMDRCWGSPALEVPAWLKKLRAGSGSGRASVMWQAAIRATRATFPTVAPCGGRAASCGASHRLHGSPPPPKKMDGRLPRCPAQSPPAVPRWRSQLGVRPASGAEPRGTEYDGSPRSGTASVRTPPLVFLLLLTAPAEQDDSVGDPRDNPRRLSTPSRGRQWTSVGSANSSAQKCPANVHPELNVTLFFCFRSQAAYIARPSAVLVPHSSSSTVSCAPLHVQRDCDGHRSNHVARRFAEPGY</sequence>
<dbReference type="Proteomes" id="UP001287286">
    <property type="component" value="Unassembled WGS sequence"/>
</dbReference>
<reference evidence="2 5" key="4">
    <citation type="journal article" date="2024" name="Microbiol. Resour. Announc.">
        <title>Genome annotations for the ascomycete fungi Trichoderma harzianum, Trichoderma aggressivum, and Purpureocillium lilacinum.</title>
        <authorList>
            <person name="Beijen E.P.W."/>
            <person name="Ohm R.A."/>
        </authorList>
    </citation>
    <scope>NUCLEOTIDE SEQUENCE [LARGE SCALE GENOMIC DNA]</scope>
    <source>
        <strain evidence="2 5">CBS 150709</strain>
    </source>
</reference>
<comment type="caution">
    <text evidence="3">The sequence shown here is derived from an EMBL/GenBank/DDBJ whole genome shotgun (WGS) entry which is preliminary data.</text>
</comment>
<reference evidence="3 4" key="2">
    <citation type="journal article" date="2016" name="Front. Microbiol.">
        <title>Genome and transcriptome sequences reveal the specific parasitism of the nematophagous Purpureocillium lilacinum 36-1.</title>
        <authorList>
            <person name="Xie J."/>
            <person name="Li S."/>
            <person name="Mo C."/>
            <person name="Xiao X."/>
            <person name="Peng D."/>
            <person name="Wang G."/>
            <person name="Xiao Y."/>
        </authorList>
    </citation>
    <scope>NUCLEOTIDE SEQUENCE [LARGE SCALE GENOMIC DNA]</scope>
    <source>
        <strain evidence="3 4">36-1</strain>
    </source>
</reference>
<dbReference type="Proteomes" id="UP000245956">
    <property type="component" value="Unassembled WGS sequence"/>
</dbReference>
<evidence type="ECO:0000313" key="5">
    <source>
        <dbReference type="Proteomes" id="UP001287286"/>
    </source>
</evidence>
<reference evidence="2" key="3">
    <citation type="submission" date="2023-11" db="EMBL/GenBank/DDBJ databases">
        <authorList>
            <person name="Beijen E."/>
            <person name="Ohm R.A."/>
        </authorList>
    </citation>
    <scope>NUCLEOTIDE SEQUENCE</scope>
    <source>
        <strain evidence="2">CBS 150709</strain>
    </source>
</reference>
<organism evidence="3 4">
    <name type="scientific">Purpureocillium lilacinum</name>
    <name type="common">Paecilomyces lilacinus</name>
    <dbReference type="NCBI Taxonomy" id="33203"/>
    <lineage>
        <taxon>Eukaryota</taxon>
        <taxon>Fungi</taxon>
        <taxon>Dikarya</taxon>
        <taxon>Ascomycota</taxon>
        <taxon>Pezizomycotina</taxon>
        <taxon>Sordariomycetes</taxon>
        <taxon>Hypocreomycetidae</taxon>
        <taxon>Hypocreales</taxon>
        <taxon>Ophiocordycipitaceae</taxon>
        <taxon>Purpureocillium</taxon>
    </lineage>
</organism>
<dbReference type="EMBL" id="LCWV01000020">
    <property type="protein sequence ID" value="PWI67212.1"/>
    <property type="molecule type" value="Genomic_DNA"/>
</dbReference>
<proteinExistence type="predicted"/>
<keyword evidence="5" id="KW-1185">Reference proteome</keyword>
<feature type="compositionally biased region" description="Polar residues" evidence="1">
    <location>
        <begin position="314"/>
        <end position="335"/>
    </location>
</feature>